<accession>A0A8B6DM65</accession>
<organism evidence="1 2">
    <name type="scientific">Mytilus galloprovincialis</name>
    <name type="common">Mediterranean mussel</name>
    <dbReference type="NCBI Taxonomy" id="29158"/>
    <lineage>
        <taxon>Eukaryota</taxon>
        <taxon>Metazoa</taxon>
        <taxon>Spiralia</taxon>
        <taxon>Lophotrochozoa</taxon>
        <taxon>Mollusca</taxon>
        <taxon>Bivalvia</taxon>
        <taxon>Autobranchia</taxon>
        <taxon>Pteriomorphia</taxon>
        <taxon>Mytilida</taxon>
        <taxon>Mytiloidea</taxon>
        <taxon>Mytilidae</taxon>
        <taxon>Mytilinae</taxon>
        <taxon>Mytilus</taxon>
    </lineage>
</organism>
<feature type="non-terminal residue" evidence="1">
    <location>
        <position position="1"/>
    </location>
</feature>
<reference evidence="1" key="1">
    <citation type="submission" date="2018-11" db="EMBL/GenBank/DDBJ databases">
        <authorList>
            <person name="Alioto T."/>
            <person name="Alioto T."/>
        </authorList>
    </citation>
    <scope>NUCLEOTIDE SEQUENCE</scope>
</reference>
<name>A0A8B6DM65_MYTGA</name>
<evidence type="ECO:0000313" key="2">
    <source>
        <dbReference type="Proteomes" id="UP000596742"/>
    </source>
</evidence>
<protein>
    <submittedName>
        <fullName evidence="1">Uncharacterized protein</fullName>
    </submittedName>
</protein>
<keyword evidence="2" id="KW-1185">Reference proteome</keyword>
<gene>
    <name evidence="1" type="ORF">MGAL_10B009463</name>
</gene>
<proteinExistence type="predicted"/>
<dbReference type="EMBL" id="UYJE01003671">
    <property type="protein sequence ID" value="VDI21384.1"/>
    <property type="molecule type" value="Genomic_DNA"/>
</dbReference>
<dbReference type="Proteomes" id="UP000596742">
    <property type="component" value="Unassembled WGS sequence"/>
</dbReference>
<evidence type="ECO:0000313" key="1">
    <source>
        <dbReference type="EMBL" id="VDI21384.1"/>
    </source>
</evidence>
<sequence>KMVFVFSVCIYWEGSTVYSHNCHQFSERTLSELRSPCFQRGNNERMINGEFYSATFKTLIESMRLRIESLFYHYNTRHITPSLNRRSSLPVSIKINNIVLFIKNLHRDFKNYFLSISSMEMSEQDPTSRIYKQLRALNSDILMTMCITSNNYRRHRRNMPCRRSWNQKSHYQARSLKVLESLHTYLENLENNLQLVF</sequence>
<comment type="caution">
    <text evidence="1">The sequence shown here is derived from an EMBL/GenBank/DDBJ whole genome shotgun (WGS) entry which is preliminary data.</text>
</comment>
<dbReference type="AlphaFoldDB" id="A0A8B6DM65"/>